<organism evidence="1 2">
    <name type="scientific">Luteimonas chenhongjianii</name>
    <dbReference type="NCBI Taxonomy" id="2006110"/>
    <lineage>
        <taxon>Bacteria</taxon>
        <taxon>Pseudomonadati</taxon>
        <taxon>Pseudomonadota</taxon>
        <taxon>Gammaproteobacteria</taxon>
        <taxon>Lysobacterales</taxon>
        <taxon>Lysobacteraceae</taxon>
        <taxon>Luteimonas</taxon>
    </lineage>
</organism>
<keyword evidence="2" id="KW-1185">Reference proteome</keyword>
<accession>A0A290XCL4</accession>
<dbReference type="KEGG" id="lum:CNR27_05070"/>
<dbReference type="EMBL" id="CP023406">
    <property type="protein sequence ID" value="ATD66892.1"/>
    <property type="molecule type" value="Genomic_DNA"/>
</dbReference>
<evidence type="ECO:0000313" key="2">
    <source>
        <dbReference type="Proteomes" id="UP000218968"/>
    </source>
</evidence>
<protein>
    <submittedName>
        <fullName evidence="1">Uncharacterized protein</fullName>
    </submittedName>
</protein>
<name>A0A290XCL4_9GAMM</name>
<reference evidence="2" key="1">
    <citation type="submission" date="2017-09" db="EMBL/GenBank/DDBJ databases">
        <title>Luteimonas liuhanmingii sp.nov., isolated from the intestinal contents of Tibetan Plateau Pika in Yushu, Qinghai Province, China.</title>
        <authorList>
            <person name="Gui Z."/>
        </authorList>
    </citation>
    <scope>NUCLEOTIDE SEQUENCE [LARGE SCALE GENOMIC DNA]</scope>
    <source>
        <strain evidence="2">100111</strain>
    </source>
</reference>
<dbReference type="Proteomes" id="UP000218968">
    <property type="component" value="Chromosome"/>
</dbReference>
<proteinExistence type="predicted"/>
<sequence length="122" mass="13496">MGVFHDGPAWSKLARDFENDGLSDPDARDLHLLFGDWLTTTLGRHGLEFADFGCGRSLCLATTPLSGPDAQAAYQRWSRQERKASPMPLPVFVESPFTWPDGRTEMRMMFSTDPHGAAIGTP</sequence>
<dbReference type="AlphaFoldDB" id="A0A290XCL4"/>
<gene>
    <name evidence="1" type="ORF">CNR27_05070</name>
</gene>
<evidence type="ECO:0000313" key="1">
    <source>
        <dbReference type="EMBL" id="ATD66892.1"/>
    </source>
</evidence>